<sequence length="262" mass="28948">MLKGSYTAIFISVLLHLLLLIALINSSINRPKVIKKKPPKVTIIKSFLYSAPKKVVSKKVSPQEIITQKTTAEKIIAEIAAPQQTENQKIALGQTVAKILANKAVTTPVIAVAKAPPRQVSNTVKSTTVTTENKVLAVSQGSFSSFERLSRLRQKVAEQQRQQAFTELTQKRSASIMHGEPFPVPHTVVPLTRDQKHKLNTSVSNNTRITKNDNGSCTMVTEQMYGSPIEATRTSFACGESKFDKGFREHMQKVQAKLAIQR</sequence>
<evidence type="ECO:0000313" key="3">
    <source>
        <dbReference type="Proteomes" id="UP000197068"/>
    </source>
</evidence>
<evidence type="ECO:0000256" key="1">
    <source>
        <dbReference type="SAM" id="Phobius"/>
    </source>
</evidence>
<organism evidence="2 3">
    <name type="scientific">Colwellia marinimaniae</name>
    <dbReference type="NCBI Taxonomy" id="1513592"/>
    <lineage>
        <taxon>Bacteria</taxon>
        <taxon>Pseudomonadati</taxon>
        <taxon>Pseudomonadota</taxon>
        <taxon>Gammaproteobacteria</taxon>
        <taxon>Alteromonadales</taxon>
        <taxon>Colwelliaceae</taxon>
        <taxon>Colwellia</taxon>
    </lineage>
</organism>
<keyword evidence="3" id="KW-1185">Reference proteome</keyword>
<feature type="transmembrane region" description="Helical" evidence="1">
    <location>
        <begin position="6"/>
        <end position="28"/>
    </location>
</feature>
<reference evidence="2 3" key="1">
    <citation type="submission" date="2017-06" db="EMBL/GenBank/DDBJ databases">
        <title>Whole Genome Sequences of Colwellia marinimaniae MTCD1.</title>
        <authorList>
            <person name="Kusumoto H."/>
            <person name="Inoue M."/>
            <person name="Tanikawa K."/>
            <person name="Maeji H."/>
            <person name="Cameron J.H."/>
            <person name="Bartlett D.H."/>
        </authorList>
    </citation>
    <scope>NUCLEOTIDE SEQUENCE [LARGE SCALE GENOMIC DNA]</scope>
    <source>
        <strain evidence="2 3">MTCD1</strain>
    </source>
</reference>
<proteinExistence type="predicted"/>
<accession>A0ABQ0MTP6</accession>
<dbReference type="Proteomes" id="UP000197068">
    <property type="component" value="Unassembled WGS sequence"/>
</dbReference>
<name>A0ABQ0MTP6_9GAMM</name>
<dbReference type="RefSeq" id="WP_057179232.1">
    <property type="nucleotide sequence ID" value="NZ_BDQM01000003.1"/>
</dbReference>
<comment type="caution">
    <text evidence="2">The sequence shown here is derived from an EMBL/GenBank/DDBJ whole genome shotgun (WGS) entry which is preliminary data.</text>
</comment>
<evidence type="ECO:0000313" key="2">
    <source>
        <dbReference type="EMBL" id="GAW94991.1"/>
    </source>
</evidence>
<dbReference type="EMBL" id="BDQM01000003">
    <property type="protein sequence ID" value="GAW94991.1"/>
    <property type="molecule type" value="Genomic_DNA"/>
</dbReference>
<gene>
    <name evidence="2" type="ORF">MTCD1_00590</name>
</gene>
<keyword evidence="1" id="KW-0812">Transmembrane</keyword>
<protein>
    <submittedName>
        <fullName evidence="2">Uncharacterized protein</fullName>
    </submittedName>
</protein>
<keyword evidence="1" id="KW-0472">Membrane</keyword>
<keyword evidence="1" id="KW-1133">Transmembrane helix</keyword>